<keyword evidence="2" id="KW-0560">Oxidoreductase</keyword>
<evidence type="ECO:0000313" key="2">
    <source>
        <dbReference type="EMBL" id="SDQ66706.1"/>
    </source>
</evidence>
<feature type="domain" description="VOC" evidence="1">
    <location>
        <begin position="33"/>
        <end position="148"/>
    </location>
</feature>
<dbReference type="AlphaFoldDB" id="A0A1H1CT14"/>
<proteinExistence type="predicted"/>
<organism evidence="2 3">
    <name type="scientific">Crystallibacter crystallopoietes</name>
    <dbReference type="NCBI Taxonomy" id="37928"/>
    <lineage>
        <taxon>Bacteria</taxon>
        <taxon>Bacillati</taxon>
        <taxon>Actinomycetota</taxon>
        <taxon>Actinomycetes</taxon>
        <taxon>Micrococcales</taxon>
        <taxon>Micrococcaceae</taxon>
        <taxon>Crystallibacter</taxon>
    </lineage>
</organism>
<sequence>MERKLQACLIQGRLDLAKLQGAVKNGPMEYSARVVSSVLFVSQLERSVNFYCDVFGCEQAIREEGAALLLASGGFQVYLIERGTGAAHHVTGIGPHLLMWATDSMEGLEYFEKLLKEMSDHTYTHSAGGVTFVEARDPDGIRVVIAHPDPEQLPRSILDLRLYL</sequence>
<dbReference type="GO" id="GO:0051213">
    <property type="term" value="F:dioxygenase activity"/>
    <property type="evidence" value="ECO:0007669"/>
    <property type="project" value="UniProtKB-KW"/>
</dbReference>
<dbReference type="InterPro" id="IPR029068">
    <property type="entry name" value="Glyas_Bleomycin-R_OHBP_Dase"/>
</dbReference>
<dbReference type="CDD" id="cd06587">
    <property type="entry name" value="VOC"/>
    <property type="match status" value="1"/>
</dbReference>
<evidence type="ECO:0000259" key="1">
    <source>
        <dbReference type="PROSITE" id="PS51819"/>
    </source>
</evidence>
<name>A0A1H1CT14_9MICC</name>
<dbReference type="PROSITE" id="PS51819">
    <property type="entry name" value="VOC"/>
    <property type="match status" value="1"/>
</dbReference>
<keyword evidence="3" id="KW-1185">Reference proteome</keyword>
<dbReference type="SUPFAM" id="SSF54593">
    <property type="entry name" value="Glyoxalase/Bleomycin resistance protein/Dihydroxybiphenyl dioxygenase"/>
    <property type="match status" value="1"/>
</dbReference>
<dbReference type="Proteomes" id="UP000181917">
    <property type="component" value="Unassembled WGS sequence"/>
</dbReference>
<protein>
    <submittedName>
        <fullName evidence="2">Glyoxalase/Bleomycin resistance protein/Dioxygenase superfamily protein</fullName>
    </submittedName>
</protein>
<dbReference type="InterPro" id="IPR037523">
    <property type="entry name" value="VOC_core"/>
</dbReference>
<keyword evidence="2" id="KW-0223">Dioxygenase</keyword>
<dbReference type="EMBL" id="FNKH01000002">
    <property type="protein sequence ID" value="SDQ66706.1"/>
    <property type="molecule type" value="Genomic_DNA"/>
</dbReference>
<gene>
    <name evidence="2" type="ORF">SAMN04489742_2049</name>
</gene>
<accession>A0A1H1CT14</accession>
<reference evidence="2 3" key="1">
    <citation type="submission" date="2016-10" db="EMBL/GenBank/DDBJ databases">
        <authorList>
            <person name="de Groot N.N."/>
        </authorList>
    </citation>
    <scope>NUCLEOTIDE SEQUENCE [LARGE SCALE GENOMIC DNA]</scope>
    <source>
        <strain evidence="2 3">DSM 20117</strain>
    </source>
</reference>
<evidence type="ECO:0000313" key="3">
    <source>
        <dbReference type="Proteomes" id="UP000181917"/>
    </source>
</evidence>
<dbReference type="InterPro" id="IPR004360">
    <property type="entry name" value="Glyas_Fos-R_dOase_dom"/>
</dbReference>
<dbReference type="Pfam" id="PF00903">
    <property type="entry name" value="Glyoxalase"/>
    <property type="match status" value="1"/>
</dbReference>
<dbReference type="Gene3D" id="3.10.180.10">
    <property type="entry name" value="2,3-Dihydroxybiphenyl 1,2-Dioxygenase, domain 1"/>
    <property type="match status" value="1"/>
</dbReference>